<sequence>MADNNNTTTTTTNDTVTNTTTNDTVTNTNNNVLDICTDTDDNEGYIQMLSPSPSTAPMAHDVMCLCADNDRLWSQPIITVSFLDEFPNDNPTIASEGVKNIIMSIANEWTDGTRIRFHFLSSSDSKTARREADIRISNQPGGSWSRIGNAARFVTPAGAPTLNLDLPPTSSLRRIQRKAGHELGHALGFIHEQSSAAYPYTFDEAKTVKYYAELGYGEKWVKNNILKKIKGEYADASPYDRLSIMHYRIPGGILSGGVGDTAGGDVYPRDELSKMDRAWAKKVYRVVEEEEEEDAEGGRGEMEAELAKMRAEVGPMVVPWAGRRSVTARMRRRRGWD</sequence>
<organism evidence="3 4">
    <name type="scientific">Cercophora scortea</name>
    <dbReference type="NCBI Taxonomy" id="314031"/>
    <lineage>
        <taxon>Eukaryota</taxon>
        <taxon>Fungi</taxon>
        <taxon>Dikarya</taxon>
        <taxon>Ascomycota</taxon>
        <taxon>Pezizomycotina</taxon>
        <taxon>Sordariomycetes</taxon>
        <taxon>Sordariomycetidae</taxon>
        <taxon>Sordariales</taxon>
        <taxon>Lasiosphaeriaceae</taxon>
        <taxon>Cercophora</taxon>
    </lineage>
</organism>
<name>A0AAE0M6K8_9PEZI</name>
<accession>A0AAE0M6K8</accession>
<dbReference type="AlphaFoldDB" id="A0AAE0M6K8"/>
<evidence type="ECO:0000313" key="3">
    <source>
        <dbReference type="EMBL" id="KAK3319789.1"/>
    </source>
</evidence>
<evidence type="ECO:0000256" key="1">
    <source>
        <dbReference type="SAM" id="MobiDB-lite"/>
    </source>
</evidence>
<dbReference type="Gene3D" id="3.40.390.10">
    <property type="entry name" value="Collagenase (Catalytic Domain)"/>
    <property type="match status" value="1"/>
</dbReference>
<gene>
    <name evidence="3" type="ORF">B0T19DRAFT_478844</name>
</gene>
<dbReference type="EMBL" id="JAUEPO010000006">
    <property type="protein sequence ID" value="KAK3319789.1"/>
    <property type="molecule type" value="Genomic_DNA"/>
</dbReference>
<keyword evidence="4" id="KW-1185">Reference proteome</keyword>
<reference evidence="3" key="1">
    <citation type="journal article" date="2023" name="Mol. Phylogenet. Evol.">
        <title>Genome-scale phylogeny and comparative genomics of the fungal order Sordariales.</title>
        <authorList>
            <person name="Hensen N."/>
            <person name="Bonometti L."/>
            <person name="Westerberg I."/>
            <person name="Brannstrom I.O."/>
            <person name="Guillou S."/>
            <person name="Cros-Aarteil S."/>
            <person name="Calhoun S."/>
            <person name="Haridas S."/>
            <person name="Kuo A."/>
            <person name="Mondo S."/>
            <person name="Pangilinan J."/>
            <person name="Riley R."/>
            <person name="LaButti K."/>
            <person name="Andreopoulos B."/>
            <person name="Lipzen A."/>
            <person name="Chen C."/>
            <person name="Yan M."/>
            <person name="Daum C."/>
            <person name="Ng V."/>
            <person name="Clum A."/>
            <person name="Steindorff A."/>
            <person name="Ohm R.A."/>
            <person name="Martin F."/>
            <person name="Silar P."/>
            <person name="Natvig D.O."/>
            <person name="Lalanne C."/>
            <person name="Gautier V."/>
            <person name="Ament-Velasquez S.L."/>
            <person name="Kruys A."/>
            <person name="Hutchinson M.I."/>
            <person name="Powell A.J."/>
            <person name="Barry K."/>
            <person name="Miller A.N."/>
            <person name="Grigoriev I.V."/>
            <person name="Debuchy R."/>
            <person name="Gladieux P."/>
            <person name="Hiltunen Thoren M."/>
            <person name="Johannesson H."/>
        </authorList>
    </citation>
    <scope>NUCLEOTIDE SEQUENCE</scope>
    <source>
        <strain evidence="3">SMH4131-1</strain>
    </source>
</reference>
<proteinExistence type="predicted"/>
<dbReference type="Proteomes" id="UP001286456">
    <property type="component" value="Unassembled WGS sequence"/>
</dbReference>
<dbReference type="GO" id="GO:0008237">
    <property type="term" value="F:metallopeptidase activity"/>
    <property type="evidence" value="ECO:0007669"/>
    <property type="project" value="InterPro"/>
</dbReference>
<dbReference type="InterPro" id="IPR024079">
    <property type="entry name" value="MetalloPept_cat_dom_sf"/>
</dbReference>
<dbReference type="GO" id="GO:0006508">
    <property type="term" value="P:proteolysis"/>
    <property type="evidence" value="ECO:0007669"/>
    <property type="project" value="InterPro"/>
</dbReference>
<feature type="region of interest" description="Disordered" evidence="1">
    <location>
        <begin position="1"/>
        <end position="24"/>
    </location>
</feature>
<evidence type="ECO:0000259" key="2">
    <source>
        <dbReference type="SMART" id="SM00235"/>
    </source>
</evidence>
<reference evidence="3" key="2">
    <citation type="submission" date="2023-06" db="EMBL/GenBank/DDBJ databases">
        <authorList>
            <consortium name="Lawrence Berkeley National Laboratory"/>
            <person name="Haridas S."/>
            <person name="Hensen N."/>
            <person name="Bonometti L."/>
            <person name="Westerberg I."/>
            <person name="Brannstrom I.O."/>
            <person name="Guillou S."/>
            <person name="Cros-Aarteil S."/>
            <person name="Calhoun S."/>
            <person name="Kuo A."/>
            <person name="Mondo S."/>
            <person name="Pangilinan J."/>
            <person name="Riley R."/>
            <person name="Labutti K."/>
            <person name="Andreopoulos B."/>
            <person name="Lipzen A."/>
            <person name="Chen C."/>
            <person name="Yanf M."/>
            <person name="Daum C."/>
            <person name="Ng V."/>
            <person name="Clum A."/>
            <person name="Steindorff A."/>
            <person name="Ohm R."/>
            <person name="Martin F."/>
            <person name="Silar P."/>
            <person name="Natvig D."/>
            <person name="Lalanne C."/>
            <person name="Gautier V."/>
            <person name="Ament-Velasquez S.L."/>
            <person name="Kruys A."/>
            <person name="Hutchinson M.I."/>
            <person name="Powell A.J."/>
            <person name="Barry K."/>
            <person name="Miller A.N."/>
            <person name="Grigoriev I.V."/>
            <person name="Debuchy R."/>
            <person name="Gladieux P."/>
            <person name="Thoren M.H."/>
            <person name="Johannesson H."/>
        </authorList>
    </citation>
    <scope>NUCLEOTIDE SEQUENCE</scope>
    <source>
        <strain evidence="3">SMH4131-1</strain>
    </source>
</reference>
<comment type="caution">
    <text evidence="3">The sequence shown here is derived from an EMBL/GenBank/DDBJ whole genome shotgun (WGS) entry which is preliminary data.</text>
</comment>
<evidence type="ECO:0000313" key="4">
    <source>
        <dbReference type="Proteomes" id="UP001286456"/>
    </source>
</evidence>
<dbReference type="SUPFAM" id="SSF55486">
    <property type="entry name" value="Metalloproteases ('zincins'), catalytic domain"/>
    <property type="match status" value="1"/>
</dbReference>
<dbReference type="GO" id="GO:0008270">
    <property type="term" value="F:zinc ion binding"/>
    <property type="evidence" value="ECO:0007669"/>
    <property type="project" value="InterPro"/>
</dbReference>
<dbReference type="SMART" id="SM00235">
    <property type="entry name" value="ZnMc"/>
    <property type="match status" value="1"/>
</dbReference>
<dbReference type="InterPro" id="IPR006026">
    <property type="entry name" value="Peptidase_Metallo"/>
</dbReference>
<feature type="domain" description="Peptidase metallopeptidase" evidence="2">
    <location>
        <begin position="69"/>
        <end position="218"/>
    </location>
</feature>
<protein>
    <recommendedName>
        <fullName evidence="2">Peptidase metallopeptidase domain-containing protein</fullName>
    </recommendedName>
</protein>